<dbReference type="AlphaFoldDB" id="F0WYD8"/>
<accession>F0WYD8</accession>
<feature type="compositionally biased region" description="Acidic residues" evidence="1">
    <location>
        <begin position="174"/>
        <end position="191"/>
    </location>
</feature>
<proteinExistence type="predicted"/>
<dbReference type="EMBL" id="FR824422">
    <property type="protein sequence ID" value="CCA26491.1"/>
    <property type="molecule type" value="Genomic_DNA"/>
</dbReference>
<dbReference type="HOGENOM" id="CLU_1242021_0_0_1"/>
<evidence type="ECO:0000313" key="2">
    <source>
        <dbReference type="EMBL" id="CCA26491.1"/>
    </source>
</evidence>
<sequence length="223" mass="26505">MDTNVLIPIQFHSLVFSAYAFIEMNCHMLERQTLTILSNYRYSMEYTFKALEMLLQVRGIDAGFIKTWKEYSASGSSAFHASEKKVRFIHYHVAFLNQVIDGDPTKLSDNCQNHLRHATTILSIVSKALKKFHTFFYHTKLDSLEGKTRSKWNPVNWFRKDKHRPKVGHRVDKEEYESEFESEGEDEDEDEDRQHLRHALLVNDVLNYEEDYPHYVVDHYHHY</sequence>
<organism evidence="2">
    <name type="scientific">Albugo laibachii Nc14</name>
    <dbReference type="NCBI Taxonomy" id="890382"/>
    <lineage>
        <taxon>Eukaryota</taxon>
        <taxon>Sar</taxon>
        <taxon>Stramenopiles</taxon>
        <taxon>Oomycota</taxon>
        <taxon>Peronosporomycetes</taxon>
        <taxon>Albuginales</taxon>
        <taxon>Albuginaceae</taxon>
        <taxon>Albugo</taxon>
    </lineage>
</organism>
<gene>
    <name evidence="2" type="primary">AlNc14C378G11198</name>
    <name evidence="2" type="ORF">ALNC14_126350</name>
</gene>
<reference evidence="2" key="1">
    <citation type="journal article" date="2011" name="PLoS Biol.">
        <title>Gene gain and loss during evolution of obligate parasitism in the white rust pathogen of Arabidopsis thaliana.</title>
        <authorList>
            <person name="Kemen E."/>
            <person name="Gardiner A."/>
            <person name="Schultz-Larsen T."/>
            <person name="Kemen A.C."/>
            <person name="Balmuth A.L."/>
            <person name="Robert-Seilaniantz A."/>
            <person name="Bailey K."/>
            <person name="Holub E."/>
            <person name="Studholme D.J."/>
            <person name="Maclean D."/>
            <person name="Jones J.D."/>
        </authorList>
    </citation>
    <scope>NUCLEOTIDE SEQUENCE</scope>
</reference>
<feature type="region of interest" description="Disordered" evidence="1">
    <location>
        <begin position="169"/>
        <end position="194"/>
    </location>
</feature>
<reference evidence="2" key="2">
    <citation type="submission" date="2011-02" db="EMBL/GenBank/DDBJ databases">
        <authorList>
            <person name="MacLean D."/>
        </authorList>
    </citation>
    <scope>NUCLEOTIDE SEQUENCE</scope>
</reference>
<protein>
    <submittedName>
        <fullName evidence="2">AlNc14C378G11198 protein</fullName>
    </submittedName>
</protein>
<name>F0WYD8_9STRA</name>
<evidence type="ECO:0000256" key="1">
    <source>
        <dbReference type="SAM" id="MobiDB-lite"/>
    </source>
</evidence>